<evidence type="ECO:0000313" key="4">
    <source>
        <dbReference type="Proteomes" id="UP000322667"/>
    </source>
</evidence>
<feature type="compositionally biased region" description="Polar residues" evidence="1">
    <location>
        <begin position="34"/>
        <end position="43"/>
    </location>
</feature>
<protein>
    <recommendedName>
        <fullName evidence="5">Transmembrane protein</fullName>
    </recommendedName>
</protein>
<gene>
    <name evidence="3" type="ORF">ES332_A01G220900v1</name>
</gene>
<sequence length="123" mass="14080">MARASTSTPPAASVRVSYPHHVASVPANEDKQRTTTTAIAKNRQSNEKKRKGIVFFFFIFFGSVIKPRTFPFVKTTNAYYTCRSNKKYSKAIFEKVISVLISAISFFYLVIYFFKSLIIAFRK</sequence>
<feature type="transmembrane region" description="Helical" evidence="2">
    <location>
        <begin position="53"/>
        <end position="72"/>
    </location>
</feature>
<keyword evidence="2" id="KW-1133">Transmembrane helix</keyword>
<dbReference type="Proteomes" id="UP000322667">
    <property type="component" value="Chromosome A01"/>
</dbReference>
<dbReference type="EMBL" id="CM017610">
    <property type="protein sequence ID" value="TYI44211.1"/>
    <property type="molecule type" value="Genomic_DNA"/>
</dbReference>
<name>A0A5D2RU02_GOSTO</name>
<feature type="region of interest" description="Disordered" evidence="1">
    <location>
        <begin position="24"/>
        <end position="44"/>
    </location>
</feature>
<accession>A0A5D2RU02</accession>
<keyword evidence="2" id="KW-0812">Transmembrane</keyword>
<evidence type="ECO:0008006" key="5">
    <source>
        <dbReference type="Google" id="ProtNLM"/>
    </source>
</evidence>
<dbReference type="AlphaFoldDB" id="A0A5D2RU02"/>
<proteinExistence type="predicted"/>
<evidence type="ECO:0000256" key="1">
    <source>
        <dbReference type="SAM" id="MobiDB-lite"/>
    </source>
</evidence>
<reference evidence="3 4" key="1">
    <citation type="submission" date="2019-07" db="EMBL/GenBank/DDBJ databases">
        <title>WGS assembly of Gossypium tomentosum.</title>
        <authorList>
            <person name="Chen Z.J."/>
            <person name="Sreedasyam A."/>
            <person name="Ando A."/>
            <person name="Song Q."/>
            <person name="De L."/>
            <person name="Hulse-Kemp A."/>
            <person name="Ding M."/>
            <person name="Ye W."/>
            <person name="Kirkbride R."/>
            <person name="Jenkins J."/>
            <person name="Plott C."/>
            <person name="Lovell J."/>
            <person name="Lin Y.-M."/>
            <person name="Vaughn R."/>
            <person name="Liu B."/>
            <person name="Li W."/>
            <person name="Simpson S."/>
            <person name="Scheffler B."/>
            <person name="Saski C."/>
            <person name="Grover C."/>
            <person name="Hu G."/>
            <person name="Conover J."/>
            <person name="Carlson J."/>
            <person name="Shu S."/>
            <person name="Boston L."/>
            <person name="Williams M."/>
            <person name="Peterson D."/>
            <person name="Mcgee K."/>
            <person name="Jones D."/>
            <person name="Wendel J."/>
            <person name="Stelly D."/>
            <person name="Grimwood J."/>
            <person name="Schmutz J."/>
        </authorList>
    </citation>
    <scope>NUCLEOTIDE SEQUENCE [LARGE SCALE GENOMIC DNA]</scope>
    <source>
        <strain evidence="3">7179.01</strain>
    </source>
</reference>
<feature type="transmembrane region" description="Helical" evidence="2">
    <location>
        <begin position="92"/>
        <end position="114"/>
    </location>
</feature>
<keyword evidence="2" id="KW-0472">Membrane</keyword>
<keyword evidence="4" id="KW-1185">Reference proteome</keyword>
<evidence type="ECO:0000313" key="3">
    <source>
        <dbReference type="EMBL" id="TYI44211.1"/>
    </source>
</evidence>
<organism evidence="3 4">
    <name type="scientific">Gossypium tomentosum</name>
    <name type="common">Hawaiian cotton</name>
    <name type="synonym">Gossypium sandvicense</name>
    <dbReference type="NCBI Taxonomy" id="34277"/>
    <lineage>
        <taxon>Eukaryota</taxon>
        <taxon>Viridiplantae</taxon>
        <taxon>Streptophyta</taxon>
        <taxon>Embryophyta</taxon>
        <taxon>Tracheophyta</taxon>
        <taxon>Spermatophyta</taxon>
        <taxon>Magnoliopsida</taxon>
        <taxon>eudicotyledons</taxon>
        <taxon>Gunneridae</taxon>
        <taxon>Pentapetalae</taxon>
        <taxon>rosids</taxon>
        <taxon>malvids</taxon>
        <taxon>Malvales</taxon>
        <taxon>Malvaceae</taxon>
        <taxon>Malvoideae</taxon>
        <taxon>Gossypium</taxon>
    </lineage>
</organism>
<evidence type="ECO:0000256" key="2">
    <source>
        <dbReference type="SAM" id="Phobius"/>
    </source>
</evidence>